<dbReference type="GO" id="GO:0016705">
    <property type="term" value="F:oxidoreductase activity, acting on paired donors, with incorporation or reduction of molecular oxygen"/>
    <property type="evidence" value="ECO:0007669"/>
    <property type="project" value="InterPro"/>
</dbReference>
<evidence type="ECO:0000256" key="6">
    <source>
        <dbReference type="SAM" id="Phobius"/>
    </source>
</evidence>
<dbReference type="Proteomes" id="UP000654918">
    <property type="component" value="Unassembled WGS sequence"/>
</dbReference>
<dbReference type="Pfam" id="PF00106">
    <property type="entry name" value="adh_short"/>
    <property type="match status" value="1"/>
</dbReference>
<dbReference type="GO" id="GO:0004497">
    <property type="term" value="F:monooxygenase activity"/>
    <property type="evidence" value="ECO:0007669"/>
    <property type="project" value="InterPro"/>
</dbReference>
<comment type="cofactor">
    <cofactor evidence="5">
        <name>heme</name>
        <dbReference type="ChEBI" id="CHEBI:30413"/>
    </cofactor>
</comment>
<dbReference type="InterPro" id="IPR002347">
    <property type="entry name" value="SDR_fam"/>
</dbReference>
<accession>A0A8H6JKK4</accession>
<protein>
    <submittedName>
        <fullName evidence="7">Cytochrome P450 family protein</fullName>
    </submittedName>
</protein>
<keyword evidence="2 5" id="KW-0349">Heme</keyword>
<dbReference type="GO" id="GO:0020037">
    <property type="term" value="F:heme binding"/>
    <property type="evidence" value="ECO:0007669"/>
    <property type="project" value="InterPro"/>
</dbReference>
<gene>
    <name evidence="7" type="ORF">CPLU01_14413</name>
</gene>
<dbReference type="Pfam" id="PF00067">
    <property type="entry name" value="p450"/>
    <property type="match status" value="1"/>
</dbReference>
<dbReference type="Gene3D" id="3.40.50.720">
    <property type="entry name" value="NAD(P)-binding Rossmann-like Domain"/>
    <property type="match status" value="1"/>
</dbReference>
<dbReference type="InterPro" id="IPR001128">
    <property type="entry name" value="Cyt_P450"/>
</dbReference>
<dbReference type="PRINTS" id="PR00385">
    <property type="entry name" value="P450"/>
</dbReference>
<dbReference type="InterPro" id="IPR002401">
    <property type="entry name" value="Cyt_P450_E_grp-I"/>
</dbReference>
<evidence type="ECO:0000256" key="4">
    <source>
        <dbReference type="ARBA" id="ARBA00023004"/>
    </source>
</evidence>
<dbReference type="AlphaFoldDB" id="A0A8H6JKK4"/>
<name>A0A8H6JKK4_9PEZI</name>
<keyword evidence="3 5" id="KW-0479">Metal-binding</keyword>
<keyword evidence="8" id="KW-1185">Reference proteome</keyword>
<dbReference type="EMBL" id="WIGO01000382">
    <property type="protein sequence ID" value="KAF6814331.1"/>
    <property type="molecule type" value="Genomic_DNA"/>
</dbReference>
<keyword evidence="6" id="KW-0472">Membrane</keyword>
<dbReference type="SUPFAM" id="SSF51735">
    <property type="entry name" value="NAD(P)-binding Rossmann-fold domains"/>
    <property type="match status" value="1"/>
</dbReference>
<dbReference type="PANTHER" id="PTHR24305:SF166">
    <property type="entry name" value="CYTOCHROME P450 12A4, MITOCHONDRIAL-RELATED"/>
    <property type="match status" value="1"/>
</dbReference>
<evidence type="ECO:0000313" key="8">
    <source>
        <dbReference type="Proteomes" id="UP000654918"/>
    </source>
</evidence>
<comment type="similarity">
    <text evidence="1">Belongs to the cytochrome P450 family.</text>
</comment>
<keyword evidence="6" id="KW-0812">Transmembrane</keyword>
<dbReference type="InterPro" id="IPR036396">
    <property type="entry name" value="Cyt_P450_sf"/>
</dbReference>
<dbReference type="PANTHER" id="PTHR24305">
    <property type="entry name" value="CYTOCHROME P450"/>
    <property type="match status" value="1"/>
</dbReference>
<keyword evidence="6" id="KW-1133">Transmembrane helix</keyword>
<evidence type="ECO:0000256" key="3">
    <source>
        <dbReference type="ARBA" id="ARBA00022723"/>
    </source>
</evidence>
<feature type="binding site" description="axial binding residue" evidence="5">
    <location>
        <position position="608"/>
    </location>
    <ligand>
        <name>heme</name>
        <dbReference type="ChEBI" id="CHEBI:30413"/>
    </ligand>
    <ligandPart>
        <name>Fe</name>
        <dbReference type="ChEBI" id="CHEBI:18248"/>
    </ligandPart>
</feature>
<evidence type="ECO:0000256" key="5">
    <source>
        <dbReference type="PIRSR" id="PIRSR602401-1"/>
    </source>
</evidence>
<dbReference type="GO" id="GO:0005506">
    <property type="term" value="F:iron ion binding"/>
    <property type="evidence" value="ECO:0007669"/>
    <property type="project" value="InterPro"/>
</dbReference>
<dbReference type="CDD" id="cd11059">
    <property type="entry name" value="CYP_fungal"/>
    <property type="match status" value="1"/>
</dbReference>
<dbReference type="Gene3D" id="1.10.630.10">
    <property type="entry name" value="Cytochrome P450"/>
    <property type="match status" value="1"/>
</dbReference>
<dbReference type="InterPro" id="IPR036291">
    <property type="entry name" value="NAD(P)-bd_dom_sf"/>
</dbReference>
<organism evidence="7 8">
    <name type="scientific">Colletotrichum plurivorum</name>
    <dbReference type="NCBI Taxonomy" id="2175906"/>
    <lineage>
        <taxon>Eukaryota</taxon>
        <taxon>Fungi</taxon>
        <taxon>Dikarya</taxon>
        <taxon>Ascomycota</taxon>
        <taxon>Pezizomycotina</taxon>
        <taxon>Sordariomycetes</taxon>
        <taxon>Hypocreomycetidae</taxon>
        <taxon>Glomerellales</taxon>
        <taxon>Glomerellaceae</taxon>
        <taxon>Colletotrichum</taxon>
        <taxon>Colletotrichum orchidearum species complex</taxon>
    </lineage>
</organism>
<evidence type="ECO:0000256" key="2">
    <source>
        <dbReference type="ARBA" id="ARBA00022617"/>
    </source>
</evidence>
<dbReference type="PRINTS" id="PR00463">
    <property type="entry name" value="EP450I"/>
</dbReference>
<keyword evidence="4 5" id="KW-0408">Iron</keyword>
<evidence type="ECO:0000256" key="1">
    <source>
        <dbReference type="ARBA" id="ARBA00010617"/>
    </source>
</evidence>
<evidence type="ECO:0000313" key="7">
    <source>
        <dbReference type="EMBL" id="KAF6814331.1"/>
    </source>
</evidence>
<reference evidence="7" key="1">
    <citation type="journal article" date="2020" name="Phytopathology">
        <title>Genome Sequence Resources of Colletotrichum truncatum, C. plurivorum, C. musicola, and C. sojae: Four Species Pathogenic to Soybean (Glycine max).</title>
        <authorList>
            <person name="Rogerio F."/>
            <person name="Boufleur T.R."/>
            <person name="Ciampi-Guillardi M."/>
            <person name="Sukno S.A."/>
            <person name="Thon M.R."/>
            <person name="Massola Junior N.S."/>
            <person name="Baroncelli R."/>
        </authorList>
    </citation>
    <scope>NUCLEOTIDE SEQUENCE</scope>
    <source>
        <strain evidence="7">LFN00145</strain>
    </source>
</reference>
<feature type="transmembrane region" description="Helical" evidence="6">
    <location>
        <begin position="141"/>
        <end position="164"/>
    </location>
</feature>
<sequence length="661" mass="74395">MDLGLGLENTVVVVTGAGGKIGRVIVDAFLSAGCYVGAFDIDESKFPKQHDKDKILWLGVDITDEQAMSAAWQKVEDHFQWFPTVCVAAAALDLSLVERHPSIISMPTEQFRKTLDVNVTGTFITAKLWLLDVDVSRLTRFSAFSALAVAVAGVIALVVFKFLLHPLFFSPLARIPSAHWSSNISPIWIYFIRYKNIENRTIHELHKKKGPILRTAPNQLSVNCYEGGLKTIYTGGFHKTDFYQNRFVNHGIEPMFVMSGQPHAQRKRMLSHVYSKTFVLSNPTASAIIRTVLFGRLMPIIESSANSKAPLEVLEILAAYSLDAFTSYQFGLSLDSKLLQNEEERKWYFHLFYARKPYLFWTTELPRFTSLARKIGVKLVSDWVDKATADLETWQIRSCDGAEKLLAENSEIPVEDSPVVYACERAAFKKQDGKEQSLNGQAYPRRLEIASDMYDQNAAAHETTGDILTWVFYELFRRPELQERLREELNTLSPHLTYPDAPCDLPTAKSVDQLSLLDAILQETLRLYVPVPGGQPRVTPAPSCTLAGYSDIPPGVRVQSAGYTLHRNPRVFPEPEEWVPERWLNSTPDQLSEMRRWFWAFGSGGAMCIGSNIATNSMKHCIAGVYTNYKTSIAHAPDMELADGYTAGPRGRKLELKFEHI</sequence>
<dbReference type="SUPFAM" id="SSF48264">
    <property type="entry name" value="Cytochrome P450"/>
    <property type="match status" value="1"/>
</dbReference>
<dbReference type="InterPro" id="IPR050121">
    <property type="entry name" value="Cytochrome_P450_monoxygenase"/>
</dbReference>
<proteinExistence type="inferred from homology"/>
<comment type="caution">
    <text evidence="7">The sequence shown here is derived from an EMBL/GenBank/DDBJ whole genome shotgun (WGS) entry which is preliminary data.</text>
</comment>